<reference evidence="13" key="2">
    <citation type="submission" date="2025-08" db="UniProtKB">
        <authorList>
            <consortium name="Ensembl"/>
        </authorList>
    </citation>
    <scope>IDENTIFICATION</scope>
</reference>
<dbReference type="GO" id="GO:0003725">
    <property type="term" value="F:double-stranded RNA binding"/>
    <property type="evidence" value="ECO:0007669"/>
    <property type="project" value="TreeGrafter"/>
</dbReference>
<evidence type="ECO:0000256" key="1">
    <source>
        <dbReference type="ARBA" id="ARBA00004123"/>
    </source>
</evidence>
<proteinExistence type="inferred from homology"/>
<dbReference type="FunFam" id="3.30.160.20:FF:000033">
    <property type="entry name" value="Adenosine deaminase domain-containing 1 (testis-specific)"/>
    <property type="match status" value="1"/>
</dbReference>
<evidence type="ECO:0000256" key="8">
    <source>
        <dbReference type="ARBA" id="ARBA00061642"/>
    </source>
</evidence>
<evidence type="ECO:0000256" key="5">
    <source>
        <dbReference type="ARBA" id="ARBA00022884"/>
    </source>
</evidence>
<dbReference type="GO" id="GO:0007283">
    <property type="term" value="P:spermatogenesis"/>
    <property type="evidence" value="ECO:0007669"/>
    <property type="project" value="UniProtKB-KW"/>
</dbReference>
<dbReference type="InterPro" id="IPR044455">
    <property type="entry name" value="ADAD1_DSRM"/>
</dbReference>
<dbReference type="SMART" id="SM00358">
    <property type="entry name" value="DSRM"/>
    <property type="match status" value="1"/>
</dbReference>
<dbReference type="Pfam" id="PF00035">
    <property type="entry name" value="dsrm"/>
    <property type="match status" value="1"/>
</dbReference>
<name>A0A8C2NAD8_CAPHI</name>
<keyword evidence="4" id="KW-0744">Spermatogenesis</keyword>
<evidence type="ECO:0000313" key="13">
    <source>
        <dbReference type="Ensembl" id="ENSCHIP00010001795.1"/>
    </source>
</evidence>
<dbReference type="SUPFAM" id="SSF54768">
    <property type="entry name" value="dsRNA-binding domain-like"/>
    <property type="match status" value="1"/>
</dbReference>
<evidence type="ECO:0000256" key="11">
    <source>
        <dbReference type="PROSITE-ProRule" id="PRU00266"/>
    </source>
</evidence>
<evidence type="ECO:0000256" key="9">
    <source>
        <dbReference type="ARBA" id="ARBA00067842"/>
    </source>
</evidence>
<dbReference type="PANTHER" id="PTHR10910">
    <property type="entry name" value="EUKARYOTE SPECIFIC DSRNA BINDING PROTEIN"/>
    <property type="match status" value="1"/>
</dbReference>
<dbReference type="GO" id="GO:0005730">
    <property type="term" value="C:nucleolus"/>
    <property type="evidence" value="ECO:0007669"/>
    <property type="project" value="TreeGrafter"/>
</dbReference>
<dbReference type="InterPro" id="IPR014720">
    <property type="entry name" value="dsRBD_dom"/>
</dbReference>
<keyword evidence="5 11" id="KW-0694">RNA-binding</keyword>
<dbReference type="PANTHER" id="PTHR10910:SF103">
    <property type="entry name" value="ADENOSINE DEAMINASE DOMAIN-CONTAINING PROTEIN 1"/>
    <property type="match status" value="1"/>
</dbReference>
<reference evidence="13" key="1">
    <citation type="submission" date="2019-03" db="EMBL/GenBank/DDBJ databases">
        <title>Genome sequencing and reference-guided assembly of Black Bengal Goat (Capra hircus).</title>
        <authorList>
            <person name="Siddiki A.Z."/>
            <person name="Baten A."/>
            <person name="Billah M."/>
            <person name="Alam M.A.U."/>
            <person name="Shawrob K.S.M."/>
            <person name="Saha S."/>
            <person name="Chowdhury M."/>
            <person name="Rahman A.H."/>
            <person name="Stear M."/>
            <person name="Miah G."/>
            <person name="Das G.B."/>
            <person name="Hossain M.M."/>
            <person name="Kumkum M."/>
            <person name="Islam M.S."/>
            <person name="Mollah A.M."/>
            <person name="Ahsan A."/>
            <person name="Tusar F."/>
            <person name="Khan M.K.I."/>
        </authorList>
    </citation>
    <scope>NUCLEOTIDE SEQUENCE [LARGE SCALE GENOMIC DNA]</scope>
</reference>
<dbReference type="GO" id="GO:0030154">
    <property type="term" value="P:cell differentiation"/>
    <property type="evidence" value="ECO:0007669"/>
    <property type="project" value="UniProtKB-KW"/>
</dbReference>
<evidence type="ECO:0000259" key="12">
    <source>
        <dbReference type="PROSITE" id="PS50137"/>
    </source>
</evidence>
<keyword evidence="6" id="KW-0539">Nucleus</keyword>
<dbReference type="Gene3D" id="3.30.160.20">
    <property type="match status" value="1"/>
</dbReference>
<dbReference type="AlphaFoldDB" id="A0A8C2NAD8"/>
<evidence type="ECO:0000256" key="3">
    <source>
        <dbReference type="ARBA" id="ARBA00022782"/>
    </source>
</evidence>
<evidence type="ECO:0000256" key="2">
    <source>
        <dbReference type="ARBA" id="ARBA00022473"/>
    </source>
</evidence>
<keyword evidence="2" id="KW-0217">Developmental protein</keyword>
<sequence>MSGNNDWFQSSWVPSFAEMLKKNLPVQPSAQTVTTPTGYSSESYSLSNMASKVTQVMGNFPEPLLFKGLSSISNPVLPPKKIPKEFIMKYKQINPVSALHQFAQMQWVQLDLNETVTTGNVMGPYFAFCAVVDAIQYKTGLGQNKKESRSSATKLALDELLQLNEPESRISETSGPLPIPAEPIVSPEPVYVSKVHYGRKVLYDNFYFIFYFLIIFKRRLTQLKIITAYN</sequence>
<comment type="subcellular location">
    <subcellularLocation>
        <location evidence="1">Nucleus</location>
    </subcellularLocation>
</comment>
<dbReference type="GO" id="GO:0008251">
    <property type="term" value="F:tRNA-specific adenosine deaminase activity"/>
    <property type="evidence" value="ECO:0007669"/>
    <property type="project" value="TreeGrafter"/>
</dbReference>
<comment type="similarity">
    <text evidence="8">Belongs to the ADAD family.</text>
</comment>
<dbReference type="GO" id="GO:0006382">
    <property type="term" value="P:adenosine to inosine editing"/>
    <property type="evidence" value="ECO:0007669"/>
    <property type="project" value="TreeGrafter"/>
</dbReference>
<dbReference type="GO" id="GO:0003726">
    <property type="term" value="F:double-stranded RNA adenosine deaminase activity"/>
    <property type="evidence" value="ECO:0007669"/>
    <property type="project" value="TreeGrafter"/>
</dbReference>
<dbReference type="Ensembl" id="ENSCHIT00010002493.1">
    <property type="protein sequence ID" value="ENSCHIP00010001795.1"/>
    <property type="gene ID" value="ENSCHIG00010001341.1"/>
</dbReference>
<dbReference type="PROSITE" id="PS50137">
    <property type="entry name" value="DS_RBD"/>
    <property type="match status" value="1"/>
</dbReference>
<dbReference type="GO" id="GO:0006396">
    <property type="term" value="P:RNA processing"/>
    <property type="evidence" value="ECO:0007669"/>
    <property type="project" value="TreeGrafter"/>
</dbReference>
<evidence type="ECO:0000256" key="4">
    <source>
        <dbReference type="ARBA" id="ARBA00022871"/>
    </source>
</evidence>
<evidence type="ECO:0000256" key="6">
    <source>
        <dbReference type="ARBA" id="ARBA00023242"/>
    </source>
</evidence>
<evidence type="ECO:0000256" key="7">
    <source>
        <dbReference type="ARBA" id="ARBA00055354"/>
    </source>
</evidence>
<accession>A0A8C2NAD8</accession>
<dbReference type="GO" id="GO:0005737">
    <property type="term" value="C:cytoplasm"/>
    <property type="evidence" value="ECO:0007669"/>
    <property type="project" value="TreeGrafter"/>
</dbReference>
<feature type="domain" description="DRBM" evidence="12">
    <location>
        <begin position="94"/>
        <end position="162"/>
    </location>
</feature>
<dbReference type="CDD" id="cd19905">
    <property type="entry name" value="DSRM_ADAD1"/>
    <property type="match status" value="1"/>
</dbReference>
<protein>
    <recommendedName>
        <fullName evidence="9">Adenosine deaminase domain-containing protein 1</fullName>
    </recommendedName>
    <alternativeName>
        <fullName evidence="10">Testis nuclear RNA-binding protein</fullName>
    </alternativeName>
</protein>
<organism evidence="13">
    <name type="scientific">Capra hircus</name>
    <name type="common">Goat</name>
    <dbReference type="NCBI Taxonomy" id="9925"/>
    <lineage>
        <taxon>Eukaryota</taxon>
        <taxon>Metazoa</taxon>
        <taxon>Chordata</taxon>
        <taxon>Craniata</taxon>
        <taxon>Vertebrata</taxon>
        <taxon>Euteleostomi</taxon>
        <taxon>Mammalia</taxon>
        <taxon>Eutheria</taxon>
        <taxon>Laurasiatheria</taxon>
        <taxon>Artiodactyla</taxon>
        <taxon>Ruminantia</taxon>
        <taxon>Pecora</taxon>
        <taxon>Bovidae</taxon>
        <taxon>Caprinae</taxon>
        <taxon>Capra</taxon>
    </lineage>
</organism>
<keyword evidence="3" id="KW-0221">Differentiation</keyword>
<comment type="function">
    <text evidence="7">Required for male fertility and normal male germ cell differentiation. Plays a role in spermatogenesis. Binds to RNA but not to DNA.</text>
</comment>
<evidence type="ECO:0000256" key="10">
    <source>
        <dbReference type="ARBA" id="ARBA00080077"/>
    </source>
</evidence>